<dbReference type="HAMAP" id="MF_00061">
    <property type="entry name" value="IspE"/>
    <property type="match status" value="1"/>
</dbReference>
<dbReference type="KEGG" id="opf:CBP31_12270"/>
<feature type="domain" description="GHMP kinase C-terminal" evidence="12">
    <location>
        <begin position="200"/>
        <end position="266"/>
    </location>
</feature>
<evidence type="ECO:0000256" key="7">
    <source>
        <dbReference type="ARBA" id="ARBA00022840"/>
    </source>
</evidence>
<feature type="domain" description="GHMP kinase N-terminal" evidence="11">
    <location>
        <begin position="74"/>
        <end position="151"/>
    </location>
</feature>
<dbReference type="PANTHER" id="PTHR43527">
    <property type="entry name" value="4-DIPHOSPHOCYTIDYL-2-C-METHYL-D-ERYTHRITOL KINASE, CHLOROPLASTIC"/>
    <property type="match status" value="1"/>
</dbReference>
<evidence type="ECO:0000313" key="13">
    <source>
        <dbReference type="EMBL" id="ART83297.1"/>
    </source>
</evidence>
<dbReference type="PANTHER" id="PTHR43527:SF2">
    <property type="entry name" value="4-DIPHOSPHOCYTIDYL-2-C-METHYL-D-ERYTHRITOL KINASE, CHLOROPLASTIC"/>
    <property type="match status" value="1"/>
</dbReference>
<comment type="pathway">
    <text evidence="10">Isoprenoid biosynthesis; isopentenyl diphosphate biosynthesis via DXP pathway; isopentenyl diphosphate from 1-deoxy-D-xylulose 5-phosphate: step 3/6.</text>
</comment>
<protein>
    <recommendedName>
        <fullName evidence="3 10">4-diphosphocytidyl-2-C-methyl-D-erythritol kinase</fullName>
        <shortName evidence="10">CMK</shortName>
        <ecNumber evidence="2 10">2.7.1.148</ecNumber>
    </recommendedName>
    <alternativeName>
        <fullName evidence="9 10">4-(cytidine-5'-diphospho)-2-C-methyl-D-erythritol kinase</fullName>
    </alternativeName>
</protein>
<gene>
    <name evidence="10" type="primary">ispE</name>
    <name evidence="13" type="ORF">CBP31_12270</name>
</gene>
<evidence type="ECO:0000256" key="10">
    <source>
        <dbReference type="HAMAP-Rule" id="MF_00061"/>
    </source>
</evidence>
<evidence type="ECO:0000256" key="6">
    <source>
        <dbReference type="ARBA" id="ARBA00022777"/>
    </source>
</evidence>
<dbReference type="SUPFAM" id="SSF54211">
    <property type="entry name" value="Ribosomal protein S5 domain 2-like"/>
    <property type="match status" value="1"/>
</dbReference>
<dbReference type="AlphaFoldDB" id="A0A1Y0D7W3"/>
<dbReference type="Pfam" id="PF08544">
    <property type="entry name" value="GHMP_kinases_C"/>
    <property type="match status" value="1"/>
</dbReference>
<dbReference type="SUPFAM" id="SSF55060">
    <property type="entry name" value="GHMP Kinase, C-terminal domain"/>
    <property type="match status" value="1"/>
</dbReference>
<keyword evidence="6 10" id="KW-0418">Kinase</keyword>
<comment type="catalytic activity">
    <reaction evidence="10">
        <text>4-CDP-2-C-methyl-D-erythritol + ATP = 4-CDP-2-C-methyl-D-erythritol 2-phosphate + ADP + H(+)</text>
        <dbReference type="Rhea" id="RHEA:18437"/>
        <dbReference type="ChEBI" id="CHEBI:15378"/>
        <dbReference type="ChEBI" id="CHEBI:30616"/>
        <dbReference type="ChEBI" id="CHEBI:57823"/>
        <dbReference type="ChEBI" id="CHEBI:57919"/>
        <dbReference type="ChEBI" id="CHEBI:456216"/>
        <dbReference type="EC" id="2.7.1.148"/>
    </reaction>
</comment>
<dbReference type="RefSeq" id="WP_087037689.1">
    <property type="nucleotide sequence ID" value="NZ_CP021377.1"/>
</dbReference>
<dbReference type="InterPro" id="IPR020568">
    <property type="entry name" value="Ribosomal_Su5_D2-typ_SF"/>
</dbReference>
<evidence type="ECO:0000256" key="3">
    <source>
        <dbReference type="ARBA" id="ARBA00017473"/>
    </source>
</evidence>
<evidence type="ECO:0000313" key="14">
    <source>
        <dbReference type="Proteomes" id="UP000243937"/>
    </source>
</evidence>
<feature type="active site" evidence="10">
    <location>
        <position position="144"/>
    </location>
</feature>
<dbReference type="InterPro" id="IPR013750">
    <property type="entry name" value="GHMP_kinase_C_dom"/>
</dbReference>
<keyword evidence="7 10" id="KW-0067">ATP-binding</keyword>
<organism evidence="13 14">
    <name type="scientific">Oceanisphaera profunda</name>
    <dbReference type="NCBI Taxonomy" id="1416627"/>
    <lineage>
        <taxon>Bacteria</taxon>
        <taxon>Pseudomonadati</taxon>
        <taxon>Pseudomonadota</taxon>
        <taxon>Gammaproteobacteria</taxon>
        <taxon>Aeromonadales</taxon>
        <taxon>Aeromonadaceae</taxon>
        <taxon>Oceanisphaera</taxon>
    </lineage>
</organism>
<dbReference type="Gene3D" id="3.30.70.890">
    <property type="entry name" value="GHMP kinase, C-terminal domain"/>
    <property type="match status" value="1"/>
</dbReference>
<keyword evidence="8 10" id="KW-0414">Isoprene biosynthesis</keyword>
<reference evidence="13 14" key="1">
    <citation type="journal article" date="2014" name="Int. J. Syst. Evol. Microbiol.">
        <title>Oceanisphaera profunda sp. nov., a marine bacterium isolated from deep-sea sediment, and emended description of the genus Oceanisphaera.</title>
        <authorList>
            <person name="Xu Z."/>
            <person name="Zhang X.Y."/>
            <person name="Su H.N."/>
            <person name="Yu Z.C."/>
            <person name="Liu C."/>
            <person name="Li H."/>
            <person name="Chen X.L."/>
            <person name="Song X.Y."/>
            <person name="Xie B.B."/>
            <person name="Qin Q.L."/>
            <person name="Zhou B.C."/>
            <person name="Shi M."/>
            <person name="Huang Y."/>
            <person name="Zhang Y.Z."/>
        </authorList>
    </citation>
    <scope>NUCLEOTIDE SEQUENCE [LARGE SCALE GENOMIC DNA]</scope>
    <source>
        <strain evidence="13 14">SM1222</strain>
    </source>
</reference>
<dbReference type="Gene3D" id="3.30.230.10">
    <property type="match status" value="1"/>
</dbReference>
<comment type="similarity">
    <text evidence="1 10">Belongs to the GHMP kinase family. IspE subfamily.</text>
</comment>
<comment type="function">
    <text evidence="10">Catalyzes the phosphorylation of the position 2 hydroxy group of 4-diphosphocytidyl-2C-methyl-D-erythritol.</text>
</comment>
<dbReference type="NCBIfam" id="TIGR00154">
    <property type="entry name" value="ispE"/>
    <property type="match status" value="1"/>
</dbReference>
<sequence length="289" mass="30880">MLLLPAPAKLNLFLTITGRRDDGYHNLQTLFQFVDYGDTLRFNLAPEGELKLTNALASCEITSSAISKVAPEQNLIIKAARLLQAHTGCGQGAHIELTKRLPMGGGLGGGSSDAATTLLALNQLWQLGLSIDELAILGLRLGADVPVFVRGAAAFAEGVGEQLTPVSPAEPWYVVLCPNVSVATADIFQDPELIRNSPVLTLSQWLSASWRNDCEPLVKKRHPEVAKLLSWLVEYAPSRMTGTGACIFASFDSQQTAEEVLAKAPQGMSGFVAKGCNQSPLISAIAQKK</sequence>
<dbReference type="InterPro" id="IPR006204">
    <property type="entry name" value="GHMP_kinase_N_dom"/>
</dbReference>
<dbReference type="PIRSF" id="PIRSF010376">
    <property type="entry name" value="IspE"/>
    <property type="match status" value="1"/>
</dbReference>
<name>A0A1Y0D7W3_9GAMM</name>
<dbReference type="UniPathway" id="UPA00056">
    <property type="reaction ID" value="UER00094"/>
</dbReference>
<dbReference type="GO" id="GO:0019288">
    <property type="term" value="P:isopentenyl diphosphate biosynthetic process, methylerythritol 4-phosphate pathway"/>
    <property type="evidence" value="ECO:0007669"/>
    <property type="project" value="UniProtKB-UniRule"/>
</dbReference>
<dbReference type="Proteomes" id="UP000243937">
    <property type="component" value="Chromosome"/>
</dbReference>
<dbReference type="GO" id="GO:0050515">
    <property type="term" value="F:4-(cytidine 5'-diphospho)-2-C-methyl-D-erythritol kinase activity"/>
    <property type="evidence" value="ECO:0007669"/>
    <property type="project" value="UniProtKB-UniRule"/>
</dbReference>
<dbReference type="GO" id="GO:0005524">
    <property type="term" value="F:ATP binding"/>
    <property type="evidence" value="ECO:0007669"/>
    <property type="project" value="UniProtKB-UniRule"/>
</dbReference>
<evidence type="ECO:0000256" key="5">
    <source>
        <dbReference type="ARBA" id="ARBA00022741"/>
    </source>
</evidence>
<evidence type="ECO:0000256" key="8">
    <source>
        <dbReference type="ARBA" id="ARBA00023229"/>
    </source>
</evidence>
<evidence type="ECO:0000256" key="9">
    <source>
        <dbReference type="ARBA" id="ARBA00032554"/>
    </source>
</evidence>
<dbReference type="OrthoDB" id="9809438at2"/>
<proteinExistence type="inferred from homology"/>
<dbReference type="InterPro" id="IPR036554">
    <property type="entry name" value="GHMP_kinase_C_sf"/>
</dbReference>
<evidence type="ECO:0000256" key="1">
    <source>
        <dbReference type="ARBA" id="ARBA00009684"/>
    </source>
</evidence>
<evidence type="ECO:0000256" key="2">
    <source>
        <dbReference type="ARBA" id="ARBA00012052"/>
    </source>
</evidence>
<dbReference type="InterPro" id="IPR014721">
    <property type="entry name" value="Ribsml_uS5_D2-typ_fold_subgr"/>
</dbReference>
<dbReference type="EC" id="2.7.1.148" evidence="2 10"/>
<keyword evidence="4 10" id="KW-0808">Transferase</keyword>
<evidence type="ECO:0000259" key="11">
    <source>
        <dbReference type="Pfam" id="PF00288"/>
    </source>
</evidence>
<dbReference type="GO" id="GO:0016114">
    <property type="term" value="P:terpenoid biosynthetic process"/>
    <property type="evidence" value="ECO:0007669"/>
    <property type="project" value="UniProtKB-UniRule"/>
</dbReference>
<keyword evidence="14" id="KW-1185">Reference proteome</keyword>
<evidence type="ECO:0000259" key="12">
    <source>
        <dbReference type="Pfam" id="PF08544"/>
    </source>
</evidence>
<accession>A0A1Y0D7W3</accession>
<dbReference type="EMBL" id="CP021377">
    <property type="protein sequence ID" value="ART83297.1"/>
    <property type="molecule type" value="Genomic_DNA"/>
</dbReference>
<feature type="binding site" evidence="10">
    <location>
        <begin position="102"/>
        <end position="112"/>
    </location>
    <ligand>
        <name>ATP</name>
        <dbReference type="ChEBI" id="CHEBI:30616"/>
    </ligand>
</feature>
<dbReference type="Pfam" id="PF00288">
    <property type="entry name" value="GHMP_kinases_N"/>
    <property type="match status" value="1"/>
</dbReference>
<dbReference type="InterPro" id="IPR004424">
    <property type="entry name" value="IspE"/>
</dbReference>
<feature type="active site" evidence="10">
    <location>
        <position position="9"/>
    </location>
</feature>
<evidence type="ECO:0000256" key="4">
    <source>
        <dbReference type="ARBA" id="ARBA00022679"/>
    </source>
</evidence>
<keyword evidence="5 10" id="KW-0547">Nucleotide-binding</keyword>